<evidence type="ECO:0000259" key="2">
    <source>
        <dbReference type="Pfam" id="PF02272"/>
    </source>
</evidence>
<dbReference type="Pfam" id="PF01368">
    <property type="entry name" value="DHH"/>
    <property type="match status" value="1"/>
</dbReference>
<comment type="caution">
    <text evidence="3">The sequence shown here is derived from an EMBL/GenBank/DDBJ whole genome shotgun (WGS) entry which is preliminary data.</text>
</comment>
<gene>
    <name evidence="3" type="ORF">HGO97_007920</name>
</gene>
<feature type="domain" description="DDH" evidence="1">
    <location>
        <begin position="15"/>
        <end position="154"/>
    </location>
</feature>
<evidence type="ECO:0000259" key="1">
    <source>
        <dbReference type="Pfam" id="PF01368"/>
    </source>
</evidence>
<dbReference type="Pfam" id="PF02272">
    <property type="entry name" value="DHHA1"/>
    <property type="match status" value="1"/>
</dbReference>
<evidence type="ECO:0000313" key="3">
    <source>
        <dbReference type="EMBL" id="MBU3875736.1"/>
    </source>
</evidence>
<organism evidence="3 4">
    <name type="scientific">Faecalicatena faecalis</name>
    <dbReference type="NCBI Taxonomy" id="2726362"/>
    <lineage>
        <taxon>Bacteria</taxon>
        <taxon>Bacillati</taxon>
        <taxon>Bacillota</taxon>
        <taxon>Clostridia</taxon>
        <taxon>Lachnospirales</taxon>
        <taxon>Lachnospiraceae</taxon>
        <taxon>Faecalicatena</taxon>
    </lineage>
</organism>
<sequence length="318" mass="35325">MNLQLSEILEGKQTVALGGHIRPDGDCVGSCMGLYMYLKEQYPHLETDVYLEEIPKAYQMIERTEEVKSQIPADKQYDLFICLDCGDERRLGFSAPLFRGAKQTFCIDHHVSNEAFAGINNIVPDASSTSELVFLLLDKEKISRPIAEALYMGIAHDTGVFQYSCTSPETMEAAAELMRKGIDGNDIIDRTYYEKTYVQNQILGRALLESILVLDKKCIVSVVDQKEMEFYGAGPSDLEGIVSQLRQTKGVEVAMFLYETETRQFKVSLRSKGKVDVSAIAKYFGGGGHVRAAGFSMTGSSHDVINNVTEQIALQLEA</sequence>
<dbReference type="InterPro" id="IPR051319">
    <property type="entry name" value="Oligoribo/pAp-PDE_c-di-AMP_PDE"/>
</dbReference>
<dbReference type="Proteomes" id="UP000723714">
    <property type="component" value="Unassembled WGS sequence"/>
</dbReference>
<protein>
    <submittedName>
        <fullName evidence="3">Bifunctional oligoribonuclease/PAP phosphatase NrnA</fullName>
    </submittedName>
</protein>
<evidence type="ECO:0000313" key="4">
    <source>
        <dbReference type="Proteomes" id="UP000723714"/>
    </source>
</evidence>
<reference evidence="3 4" key="1">
    <citation type="submission" date="2021-06" db="EMBL/GenBank/DDBJ databases">
        <title>Faecalicatena sp. nov. isolated from porcine feces.</title>
        <authorList>
            <person name="Oh B.S."/>
            <person name="Lee J.H."/>
        </authorList>
    </citation>
    <scope>NUCLEOTIDE SEQUENCE [LARGE SCALE GENOMIC DNA]</scope>
    <source>
        <strain evidence="3 4">AGMB00832</strain>
    </source>
</reference>
<dbReference type="RefSeq" id="WP_216240768.1">
    <property type="nucleotide sequence ID" value="NZ_JABACJ020000005.1"/>
</dbReference>
<dbReference type="PANTHER" id="PTHR47618">
    <property type="entry name" value="BIFUNCTIONAL OLIGORIBONUCLEASE AND PAP PHOSPHATASE NRNA"/>
    <property type="match status" value="1"/>
</dbReference>
<name>A0ABS6D2S1_9FIRM</name>
<dbReference type="EMBL" id="JABACJ020000005">
    <property type="protein sequence ID" value="MBU3875736.1"/>
    <property type="molecule type" value="Genomic_DNA"/>
</dbReference>
<proteinExistence type="predicted"/>
<feature type="domain" description="DHHA1" evidence="2">
    <location>
        <begin position="217"/>
        <end position="302"/>
    </location>
</feature>
<accession>A0ABS6D2S1</accession>
<keyword evidence="4" id="KW-1185">Reference proteome</keyword>
<dbReference type="InterPro" id="IPR003156">
    <property type="entry name" value="DHHA1_dom"/>
</dbReference>
<dbReference type="InterPro" id="IPR001667">
    <property type="entry name" value="DDH_dom"/>
</dbReference>
<dbReference type="PANTHER" id="PTHR47618:SF1">
    <property type="entry name" value="BIFUNCTIONAL OLIGORIBONUCLEASE AND PAP PHOSPHATASE NRNA"/>
    <property type="match status" value="1"/>
</dbReference>